<dbReference type="Gene3D" id="3.40.50.10860">
    <property type="entry name" value="Leucine Dehydrogenase, chain A, domain 1"/>
    <property type="match status" value="1"/>
</dbReference>
<dbReference type="EMBL" id="CP043506">
    <property type="protein sequence ID" value="QEO16516.1"/>
    <property type="molecule type" value="Genomic_DNA"/>
</dbReference>
<feature type="binding site" evidence="8">
    <location>
        <position position="102"/>
    </location>
    <ligand>
        <name>shikimate</name>
        <dbReference type="ChEBI" id="CHEBI:36208"/>
    </ligand>
</feature>
<evidence type="ECO:0000256" key="8">
    <source>
        <dbReference type="HAMAP-Rule" id="MF_00222"/>
    </source>
</evidence>
<comment type="pathway">
    <text evidence="1 8">Metabolic intermediate biosynthesis; chorismate biosynthesis; chorismate from D-erythrose 4-phosphate and phosphoenolpyruvate: step 4/7.</text>
</comment>
<feature type="binding site" evidence="8">
    <location>
        <position position="118"/>
    </location>
    <ligand>
        <name>shikimate</name>
        <dbReference type="ChEBI" id="CHEBI:36208"/>
    </ligand>
</feature>
<evidence type="ECO:0000256" key="1">
    <source>
        <dbReference type="ARBA" id="ARBA00004871"/>
    </source>
</evidence>
<dbReference type="Gene3D" id="3.40.50.720">
    <property type="entry name" value="NAD(P)-binding Rossmann-like Domain"/>
    <property type="match status" value="1"/>
</dbReference>
<dbReference type="KEGG" id="acek:FLP30_01030"/>
<proteinExistence type="inferred from homology"/>
<feature type="active site" description="Proton acceptor" evidence="8">
    <location>
        <position position="81"/>
    </location>
</feature>
<organism evidence="11 12">
    <name type="scientific">Acetobacter vaccinii</name>
    <dbReference type="NCBI Taxonomy" id="2592655"/>
    <lineage>
        <taxon>Bacteria</taxon>
        <taxon>Pseudomonadati</taxon>
        <taxon>Pseudomonadota</taxon>
        <taxon>Alphaproteobacteria</taxon>
        <taxon>Acetobacterales</taxon>
        <taxon>Acetobacteraceae</taxon>
        <taxon>Acetobacter</taxon>
    </lineage>
</organism>
<feature type="binding site" evidence="8">
    <location>
        <position position="240"/>
    </location>
    <ligand>
        <name>NADP(+)</name>
        <dbReference type="ChEBI" id="CHEBI:58349"/>
    </ligand>
</feature>
<dbReference type="Pfam" id="PF08501">
    <property type="entry name" value="Shikimate_dh_N"/>
    <property type="match status" value="1"/>
</dbReference>
<dbReference type="NCBIfam" id="NF001312">
    <property type="entry name" value="PRK00258.1-4"/>
    <property type="match status" value="1"/>
</dbReference>
<comment type="similarity">
    <text evidence="8">Belongs to the shikimate dehydrogenase family.</text>
</comment>
<dbReference type="SUPFAM" id="SSF53223">
    <property type="entry name" value="Aminoacid dehydrogenase-like, N-terminal domain"/>
    <property type="match status" value="1"/>
</dbReference>
<keyword evidence="4 8" id="KW-0521">NADP</keyword>
<dbReference type="InterPro" id="IPR006151">
    <property type="entry name" value="Shikm_DH/Glu-tRNA_Rdtase"/>
</dbReference>
<feature type="domain" description="Quinate/shikimate 5-dehydrogenase/glutamyl-tRNA reductase" evidence="9">
    <location>
        <begin position="139"/>
        <end position="213"/>
    </location>
</feature>
<evidence type="ECO:0000256" key="5">
    <source>
        <dbReference type="ARBA" id="ARBA00023002"/>
    </source>
</evidence>
<dbReference type="HAMAP" id="MF_00222">
    <property type="entry name" value="Shikimate_DH_AroE"/>
    <property type="match status" value="1"/>
</dbReference>
<dbReference type="GO" id="GO:0005829">
    <property type="term" value="C:cytosol"/>
    <property type="evidence" value="ECO:0007669"/>
    <property type="project" value="TreeGrafter"/>
</dbReference>
<evidence type="ECO:0000256" key="6">
    <source>
        <dbReference type="ARBA" id="ARBA00023141"/>
    </source>
</evidence>
<protein>
    <recommendedName>
        <fullName evidence="2 8">Shikimate dehydrogenase (NADP(+))</fullName>
        <shortName evidence="8">SDH</shortName>
        <ecNumber evidence="2 8">1.1.1.25</ecNumber>
    </recommendedName>
</protein>
<comment type="subunit">
    <text evidence="8">Homodimer.</text>
</comment>
<evidence type="ECO:0000256" key="4">
    <source>
        <dbReference type="ARBA" id="ARBA00022857"/>
    </source>
</evidence>
<dbReference type="SUPFAM" id="SSF51735">
    <property type="entry name" value="NAD(P)-binding Rossmann-fold domains"/>
    <property type="match status" value="1"/>
</dbReference>
<dbReference type="GO" id="GO:0009423">
    <property type="term" value="P:chorismate biosynthetic process"/>
    <property type="evidence" value="ECO:0007669"/>
    <property type="project" value="UniProtKB-UniRule"/>
</dbReference>
<keyword evidence="12" id="KW-1185">Reference proteome</keyword>
<dbReference type="GO" id="GO:0019632">
    <property type="term" value="P:shikimate metabolic process"/>
    <property type="evidence" value="ECO:0007669"/>
    <property type="project" value="InterPro"/>
</dbReference>
<feature type="binding site" evidence="8">
    <location>
        <position position="93"/>
    </location>
    <ligand>
        <name>NADP(+)</name>
        <dbReference type="ChEBI" id="CHEBI:58349"/>
    </ligand>
</feature>
<feature type="binding site" evidence="8">
    <location>
        <position position="270"/>
    </location>
    <ligand>
        <name>shikimate</name>
        <dbReference type="ChEBI" id="CHEBI:36208"/>
    </ligand>
</feature>
<feature type="domain" description="Shikimate dehydrogenase substrate binding N-terminal" evidence="10">
    <location>
        <begin position="22"/>
        <end position="104"/>
    </location>
</feature>
<dbReference type="GO" id="GO:0004764">
    <property type="term" value="F:shikimate 3-dehydrogenase (NADP+) activity"/>
    <property type="evidence" value="ECO:0007669"/>
    <property type="project" value="UniProtKB-UniRule"/>
</dbReference>
<dbReference type="GO" id="GO:0009073">
    <property type="term" value="P:aromatic amino acid family biosynthetic process"/>
    <property type="evidence" value="ECO:0007669"/>
    <property type="project" value="UniProtKB-KW"/>
</dbReference>
<dbReference type="EC" id="1.1.1.25" evidence="2 8"/>
<dbReference type="CDD" id="cd01065">
    <property type="entry name" value="NAD_bind_Shikimate_DH"/>
    <property type="match status" value="1"/>
</dbReference>
<feature type="binding site" evidence="8">
    <location>
        <position position="242"/>
    </location>
    <ligand>
        <name>shikimate</name>
        <dbReference type="ChEBI" id="CHEBI:36208"/>
    </ligand>
</feature>
<reference evidence="11 12" key="1">
    <citation type="submission" date="2019-09" db="EMBL/GenBank/DDBJ databases">
        <title>Genome sequencing of strain KACC 21233.</title>
        <authorList>
            <person name="Heo J."/>
            <person name="Kim S.-J."/>
            <person name="Kim J.-S."/>
            <person name="Hong S.-B."/>
            <person name="Kwon S.-W."/>
        </authorList>
    </citation>
    <scope>NUCLEOTIDE SEQUENCE [LARGE SCALE GENOMIC DNA]</scope>
    <source>
        <strain evidence="11 12">KACC 21233</strain>
    </source>
</reference>
<dbReference type="UniPathway" id="UPA00053">
    <property type="reaction ID" value="UER00087"/>
</dbReference>
<feature type="binding site" evidence="8">
    <location>
        <position position="77"/>
    </location>
    <ligand>
        <name>shikimate</name>
        <dbReference type="ChEBI" id="CHEBI:36208"/>
    </ligand>
</feature>
<keyword evidence="3 8" id="KW-0028">Amino-acid biosynthesis</keyword>
<keyword evidence="5 8" id="KW-0560">Oxidoreductase</keyword>
<name>A0A5C1YJV4_9PROT</name>
<evidence type="ECO:0000256" key="2">
    <source>
        <dbReference type="ARBA" id="ARBA00012962"/>
    </source>
</evidence>
<dbReference type="InterPro" id="IPR022893">
    <property type="entry name" value="Shikimate_DH_fam"/>
</dbReference>
<dbReference type="OrthoDB" id="9792692at2"/>
<dbReference type="InterPro" id="IPR013708">
    <property type="entry name" value="Shikimate_DH-bd_N"/>
</dbReference>
<dbReference type="GO" id="GO:0050661">
    <property type="term" value="F:NADP binding"/>
    <property type="evidence" value="ECO:0007669"/>
    <property type="project" value="InterPro"/>
</dbReference>
<evidence type="ECO:0000313" key="11">
    <source>
        <dbReference type="EMBL" id="QEO16516.1"/>
    </source>
</evidence>
<evidence type="ECO:0000313" key="12">
    <source>
        <dbReference type="Proteomes" id="UP000324536"/>
    </source>
</evidence>
<comment type="catalytic activity">
    <reaction evidence="7 8">
        <text>shikimate + NADP(+) = 3-dehydroshikimate + NADPH + H(+)</text>
        <dbReference type="Rhea" id="RHEA:17737"/>
        <dbReference type="ChEBI" id="CHEBI:15378"/>
        <dbReference type="ChEBI" id="CHEBI:16630"/>
        <dbReference type="ChEBI" id="CHEBI:36208"/>
        <dbReference type="ChEBI" id="CHEBI:57783"/>
        <dbReference type="ChEBI" id="CHEBI:58349"/>
        <dbReference type="EC" id="1.1.1.25"/>
    </reaction>
</comment>
<feature type="binding site" evidence="8">
    <location>
        <begin position="151"/>
        <end position="155"/>
    </location>
    <ligand>
        <name>NADP(+)</name>
        <dbReference type="ChEBI" id="CHEBI:58349"/>
    </ligand>
</feature>
<dbReference type="PANTHER" id="PTHR21089:SF1">
    <property type="entry name" value="BIFUNCTIONAL 3-DEHYDROQUINATE DEHYDRATASE_SHIKIMATE DEHYDROGENASE, CHLOROPLASTIC"/>
    <property type="match status" value="1"/>
</dbReference>
<feature type="binding site" evidence="8">
    <location>
        <begin position="174"/>
        <end position="179"/>
    </location>
    <ligand>
        <name>NADP(+)</name>
        <dbReference type="ChEBI" id="CHEBI:58349"/>
    </ligand>
</feature>
<dbReference type="InterPro" id="IPR046346">
    <property type="entry name" value="Aminoacid_DH-like_N_sf"/>
</dbReference>
<feature type="binding site" evidence="8">
    <location>
        <position position="263"/>
    </location>
    <ligand>
        <name>NADP(+)</name>
        <dbReference type="ChEBI" id="CHEBI:58349"/>
    </ligand>
</feature>
<dbReference type="GO" id="GO:0008652">
    <property type="term" value="P:amino acid biosynthetic process"/>
    <property type="evidence" value="ECO:0007669"/>
    <property type="project" value="UniProtKB-KW"/>
</dbReference>
<gene>
    <name evidence="8" type="primary">aroE</name>
    <name evidence="11" type="ORF">FLP30_01030</name>
</gene>
<dbReference type="InterPro" id="IPR036291">
    <property type="entry name" value="NAD(P)-bd_dom_sf"/>
</dbReference>
<dbReference type="PANTHER" id="PTHR21089">
    <property type="entry name" value="SHIKIMATE DEHYDROGENASE"/>
    <property type="match status" value="1"/>
</dbReference>
<dbReference type="InterPro" id="IPR011342">
    <property type="entry name" value="Shikimate_DH"/>
</dbReference>
<evidence type="ECO:0000256" key="3">
    <source>
        <dbReference type="ARBA" id="ARBA00022605"/>
    </source>
</evidence>
<evidence type="ECO:0000259" key="9">
    <source>
        <dbReference type="Pfam" id="PF01488"/>
    </source>
</evidence>
<evidence type="ECO:0000259" key="10">
    <source>
        <dbReference type="Pfam" id="PF08501"/>
    </source>
</evidence>
<sequence>MKAPALTQAEQRITGRARLAGVLGWPVGHSRSPLLHNYWLRRYGVDGAYVPLPVKPEDFATAVQGLKAAGFRGANVTIPHKEAAYRIADVLDESARRAGAVNTLVFEADGSIRGLSTDGDGFVASLKAEGLKLARLDRHGGLAQPHALLLGAGGAARSIAAALQATGMRVSVTNRTRDRADALVEALPGLGVCPWEDWEKALGAYDLLVNTTSLGMEGGPDPAFCPSLKAAGRGLVVADIVYVPRKTPLLAEAERQGLQTLGGLGMLLHQARLGFLEWFGVNPEVDDATRDYVLRGGRS</sequence>
<dbReference type="RefSeq" id="WP_149277957.1">
    <property type="nucleotide sequence ID" value="NZ_CP043506.1"/>
</dbReference>
<keyword evidence="6 8" id="KW-0057">Aromatic amino acid biosynthesis</keyword>
<dbReference type="Proteomes" id="UP000324536">
    <property type="component" value="Chromosome"/>
</dbReference>
<dbReference type="AlphaFoldDB" id="A0A5C1YJV4"/>
<comment type="function">
    <text evidence="8">Involved in the biosynthesis of the chorismate, which leads to the biosynthesis of aromatic amino acids. Catalyzes the reversible NADPH linked reduction of 3-dehydroshikimate (DHSA) to yield shikimate (SA).</text>
</comment>
<feature type="binding site" evidence="8">
    <location>
        <begin position="30"/>
        <end position="32"/>
    </location>
    <ligand>
        <name>shikimate</name>
        <dbReference type="ChEBI" id="CHEBI:36208"/>
    </ligand>
</feature>
<evidence type="ECO:0000256" key="7">
    <source>
        <dbReference type="ARBA" id="ARBA00049442"/>
    </source>
</evidence>
<dbReference type="NCBIfam" id="TIGR00507">
    <property type="entry name" value="aroE"/>
    <property type="match status" value="1"/>
</dbReference>
<accession>A0A5C1YJV4</accession>
<dbReference type="Pfam" id="PF01488">
    <property type="entry name" value="Shikimate_DH"/>
    <property type="match status" value="1"/>
</dbReference>